<keyword evidence="2" id="KW-1185">Reference proteome</keyword>
<organism evidence="1 2">
    <name type="scientific">Rubroshorea leprosula</name>
    <dbReference type="NCBI Taxonomy" id="152421"/>
    <lineage>
        <taxon>Eukaryota</taxon>
        <taxon>Viridiplantae</taxon>
        <taxon>Streptophyta</taxon>
        <taxon>Embryophyta</taxon>
        <taxon>Tracheophyta</taxon>
        <taxon>Spermatophyta</taxon>
        <taxon>Magnoliopsida</taxon>
        <taxon>eudicotyledons</taxon>
        <taxon>Gunneridae</taxon>
        <taxon>Pentapetalae</taxon>
        <taxon>rosids</taxon>
        <taxon>malvids</taxon>
        <taxon>Malvales</taxon>
        <taxon>Dipterocarpaceae</taxon>
        <taxon>Rubroshorea</taxon>
    </lineage>
</organism>
<dbReference type="AlphaFoldDB" id="A0AAV5KEI2"/>
<reference evidence="1 2" key="1">
    <citation type="journal article" date="2021" name="Commun. Biol.">
        <title>The genome of Shorea leprosula (Dipterocarpaceae) highlights the ecological relevance of drought in aseasonal tropical rainforests.</title>
        <authorList>
            <person name="Ng K.K.S."/>
            <person name="Kobayashi M.J."/>
            <person name="Fawcett J.A."/>
            <person name="Hatakeyama M."/>
            <person name="Paape T."/>
            <person name="Ng C.H."/>
            <person name="Ang C.C."/>
            <person name="Tnah L.H."/>
            <person name="Lee C.T."/>
            <person name="Nishiyama T."/>
            <person name="Sese J."/>
            <person name="O'Brien M.J."/>
            <person name="Copetti D."/>
            <person name="Mohd Noor M.I."/>
            <person name="Ong R.C."/>
            <person name="Putra M."/>
            <person name="Sireger I.Z."/>
            <person name="Indrioko S."/>
            <person name="Kosugi Y."/>
            <person name="Izuno A."/>
            <person name="Isagi Y."/>
            <person name="Lee S.L."/>
            <person name="Shimizu K.K."/>
        </authorList>
    </citation>
    <scope>NUCLEOTIDE SEQUENCE [LARGE SCALE GENOMIC DNA]</scope>
    <source>
        <strain evidence="1">214</strain>
    </source>
</reference>
<sequence>MATATFAAALAFIGTYLLNVHSSLGRFQARFGAPEWLDRSLVGDYGFDLFELGKSAEYLQFELDSLDQNLAKNLAGELIRIRECFEVKPTPF</sequence>
<gene>
    <name evidence="1" type="ORF">SLEP1_g32788</name>
</gene>
<accession>A0AAV5KEI2</accession>
<dbReference type="EMBL" id="BPVZ01000061">
    <property type="protein sequence ID" value="GKV22995.1"/>
    <property type="molecule type" value="Genomic_DNA"/>
</dbReference>
<dbReference type="SUPFAM" id="SSF103511">
    <property type="entry name" value="Chlorophyll a-b binding protein"/>
    <property type="match status" value="1"/>
</dbReference>
<name>A0AAV5KEI2_9ROSI</name>
<evidence type="ECO:0000313" key="2">
    <source>
        <dbReference type="Proteomes" id="UP001054252"/>
    </source>
</evidence>
<dbReference type="Proteomes" id="UP001054252">
    <property type="component" value="Unassembled WGS sequence"/>
</dbReference>
<comment type="caution">
    <text evidence="1">The sequence shown here is derived from an EMBL/GenBank/DDBJ whole genome shotgun (WGS) entry which is preliminary data.</text>
</comment>
<proteinExistence type="predicted"/>
<protein>
    <submittedName>
        <fullName evidence="1">Uncharacterized protein</fullName>
    </submittedName>
</protein>
<evidence type="ECO:0000313" key="1">
    <source>
        <dbReference type="EMBL" id="GKV22995.1"/>
    </source>
</evidence>